<evidence type="ECO:0000256" key="3">
    <source>
        <dbReference type="ARBA" id="ARBA00023163"/>
    </source>
</evidence>
<evidence type="ECO:0000259" key="5">
    <source>
        <dbReference type="PROSITE" id="PS50977"/>
    </source>
</evidence>
<feature type="DNA-binding region" description="H-T-H motif" evidence="4">
    <location>
        <begin position="37"/>
        <end position="56"/>
    </location>
</feature>
<evidence type="ECO:0000256" key="2">
    <source>
        <dbReference type="ARBA" id="ARBA00023125"/>
    </source>
</evidence>
<keyword evidence="2 4" id="KW-0238">DNA-binding</keyword>
<sequence length="194" mass="21188">MPRLWDETVDAHRRAVRAATVEATAELVHEHGLRAVTMSQIAKRAGIGRATLYKYFSDMNSILVAWHEQQVTVHLEQLVSIKDGPGEAGARLCEVVTRYAEITRSSRSPHAFDFPDLHGHEHAVAAQRRLRELLGELIAEAAQSGAVRDDVAPAELAEYCRHALAAAFELPSDDAVHRLVAVVLAGLSASDARS</sequence>
<dbReference type="RefSeq" id="WP_218595151.1">
    <property type="nucleotide sequence ID" value="NZ_JADQDE010000273.1"/>
</dbReference>
<dbReference type="InterPro" id="IPR001647">
    <property type="entry name" value="HTH_TetR"/>
</dbReference>
<dbReference type="PROSITE" id="PS50977">
    <property type="entry name" value="HTH_TETR_2"/>
    <property type="match status" value="1"/>
</dbReference>
<proteinExistence type="predicted"/>
<evidence type="ECO:0000313" key="7">
    <source>
        <dbReference type="Proteomes" id="UP000694300"/>
    </source>
</evidence>
<dbReference type="Pfam" id="PF00440">
    <property type="entry name" value="TetR_N"/>
    <property type="match status" value="1"/>
</dbReference>
<comment type="caution">
    <text evidence="6">The sequence shown here is derived from an EMBL/GenBank/DDBJ whole genome shotgun (WGS) entry which is preliminary data.</text>
</comment>
<dbReference type="Proteomes" id="UP000694300">
    <property type="component" value="Unassembled WGS sequence"/>
</dbReference>
<dbReference type="EMBL" id="JADQDF010000001">
    <property type="protein sequence ID" value="MBW0126625.1"/>
    <property type="molecule type" value="Genomic_DNA"/>
</dbReference>
<gene>
    <name evidence="6" type="ORF">I4I82_02840</name>
</gene>
<dbReference type="PANTHER" id="PTHR30055">
    <property type="entry name" value="HTH-TYPE TRANSCRIPTIONAL REGULATOR RUTR"/>
    <property type="match status" value="1"/>
</dbReference>
<dbReference type="Pfam" id="PF21597">
    <property type="entry name" value="TetR_C_43"/>
    <property type="match status" value="1"/>
</dbReference>
<keyword evidence="7" id="KW-1185">Reference proteome</keyword>
<evidence type="ECO:0000256" key="1">
    <source>
        <dbReference type="ARBA" id="ARBA00023015"/>
    </source>
</evidence>
<reference evidence="6 7" key="1">
    <citation type="submission" date="2020-11" db="EMBL/GenBank/DDBJ databases">
        <title>Pseudonocardia abyssalis sp. nov. and Pseudonocardia oceani sp. nov., description and phylogenomic analysis of two novel actinomycetes isolated from the deep Southern Ocean.</title>
        <authorList>
            <person name="Parra J."/>
        </authorList>
    </citation>
    <scope>NUCLEOTIDE SEQUENCE [LARGE SCALE GENOMIC DNA]</scope>
    <source>
        <strain evidence="7">KRD185</strain>
    </source>
</reference>
<organism evidence="6 7">
    <name type="scientific">Pseudonocardia oceani</name>
    <dbReference type="NCBI Taxonomy" id="2792013"/>
    <lineage>
        <taxon>Bacteria</taxon>
        <taxon>Bacillati</taxon>
        <taxon>Actinomycetota</taxon>
        <taxon>Actinomycetes</taxon>
        <taxon>Pseudonocardiales</taxon>
        <taxon>Pseudonocardiaceae</taxon>
        <taxon>Pseudonocardia</taxon>
    </lineage>
</organism>
<keyword evidence="1" id="KW-0805">Transcription regulation</keyword>
<dbReference type="InterPro" id="IPR023772">
    <property type="entry name" value="DNA-bd_HTH_TetR-type_CS"/>
</dbReference>
<dbReference type="InterPro" id="IPR050109">
    <property type="entry name" value="HTH-type_TetR-like_transc_reg"/>
</dbReference>
<dbReference type="PANTHER" id="PTHR30055:SF234">
    <property type="entry name" value="HTH-TYPE TRANSCRIPTIONAL REGULATOR BETI"/>
    <property type="match status" value="1"/>
</dbReference>
<evidence type="ECO:0000256" key="4">
    <source>
        <dbReference type="PROSITE-ProRule" id="PRU00335"/>
    </source>
</evidence>
<protein>
    <submittedName>
        <fullName evidence="6">TetR/AcrR family transcriptional regulator</fullName>
    </submittedName>
</protein>
<evidence type="ECO:0000313" key="6">
    <source>
        <dbReference type="EMBL" id="MBW0126625.1"/>
    </source>
</evidence>
<feature type="domain" description="HTH tetR-type" evidence="5">
    <location>
        <begin position="14"/>
        <end position="74"/>
    </location>
</feature>
<keyword evidence="3" id="KW-0804">Transcription</keyword>
<dbReference type="PROSITE" id="PS01081">
    <property type="entry name" value="HTH_TETR_1"/>
    <property type="match status" value="1"/>
</dbReference>
<name>A0ABS6U322_9PSEU</name>
<dbReference type="InterPro" id="IPR049445">
    <property type="entry name" value="TetR_SbtR-like_C"/>
</dbReference>
<accession>A0ABS6U322</accession>